<accession>A0A7D8UX27</accession>
<dbReference type="SUPFAM" id="SSF54909">
    <property type="entry name" value="Dimeric alpha+beta barrel"/>
    <property type="match status" value="1"/>
</dbReference>
<reference evidence="2 3" key="1">
    <citation type="submission" date="2018-05" db="EMBL/GenBank/DDBJ databases">
        <title>Whole genome sequencing for identification of molecular markers to develop diagnostic detection tools for the regulated plant pathogen Lachnellula willkommii.</title>
        <authorList>
            <person name="Giroux E."/>
            <person name="Bilodeau G."/>
        </authorList>
    </citation>
    <scope>NUCLEOTIDE SEQUENCE [LARGE SCALE GENOMIC DNA]</scope>
    <source>
        <strain evidence="2 3">CBS 625.97</strain>
    </source>
</reference>
<dbReference type="EMBL" id="QGMG01000900">
    <property type="protein sequence ID" value="TVY51123.1"/>
    <property type="molecule type" value="Genomic_DNA"/>
</dbReference>
<dbReference type="PANTHER" id="PTHR36986:SF1">
    <property type="entry name" value="UPF0643 PROTEIN PB2B2.08"/>
    <property type="match status" value="1"/>
</dbReference>
<dbReference type="InterPro" id="IPR011008">
    <property type="entry name" value="Dimeric_a/b-barrel"/>
</dbReference>
<dbReference type="Proteomes" id="UP000481288">
    <property type="component" value="Unassembled WGS sequence"/>
</dbReference>
<dbReference type="OrthoDB" id="2140489at2759"/>
<feature type="region of interest" description="Disordered" evidence="1">
    <location>
        <begin position="1"/>
        <end position="26"/>
    </location>
</feature>
<dbReference type="AlphaFoldDB" id="A0A7D8UX27"/>
<dbReference type="PANTHER" id="PTHR36986">
    <property type="entry name" value="UPF0643 PROTEIN PB2B2.08"/>
    <property type="match status" value="1"/>
</dbReference>
<organism evidence="2 3">
    <name type="scientific">Lachnellula cervina</name>
    <dbReference type="NCBI Taxonomy" id="1316786"/>
    <lineage>
        <taxon>Eukaryota</taxon>
        <taxon>Fungi</taxon>
        <taxon>Dikarya</taxon>
        <taxon>Ascomycota</taxon>
        <taxon>Pezizomycotina</taxon>
        <taxon>Leotiomycetes</taxon>
        <taxon>Helotiales</taxon>
        <taxon>Lachnaceae</taxon>
        <taxon>Lachnellula</taxon>
    </lineage>
</organism>
<gene>
    <name evidence="2" type="ORF">LCER1_G007138</name>
</gene>
<sequence length="231" mass="25649">MAVAATSAPSGLPVPRGSDHTYPSENESSVSISVKEIVSGHQTTNGKNENLLIVSPYDEEPHLLDLRTLDSANQILAQALTGLKCLRDDYATAPYVEIFNWAEVIESIRKQVTTSNFDWKENSFYIVVFRSRIPTTTVYADLGALDKAAHAEATKSGGFLKYWFGSPDGSGRNLATCVWRCLQDAKVGSVGEAHRQAAGAARQLYTEWKIERLRLLIKDDAKEWEINQWVD</sequence>
<evidence type="ECO:0000313" key="2">
    <source>
        <dbReference type="EMBL" id="TVY51123.1"/>
    </source>
</evidence>
<proteinExistence type="predicted"/>
<evidence type="ECO:0000313" key="3">
    <source>
        <dbReference type="Proteomes" id="UP000481288"/>
    </source>
</evidence>
<comment type="caution">
    <text evidence="2">The sequence shown here is derived from an EMBL/GenBank/DDBJ whole genome shotgun (WGS) entry which is preliminary data.</text>
</comment>
<evidence type="ECO:0000256" key="1">
    <source>
        <dbReference type="SAM" id="MobiDB-lite"/>
    </source>
</evidence>
<protein>
    <submittedName>
        <fullName evidence="2">UPF0643 protein PB2B2.08</fullName>
    </submittedName>
</protein>
<keyword evidence="3" id="KW-1185">Reference proteome</keyword>
<name>A0A7D8UX27_9HELO</name>